<dbReference type="AlphaFoldDB" id="A0AAD7I299"/>
<dbReference type="EMBL" id="JARKIB010000145">
    <property type="protein sequence ID" value="KAJ7732453.1"/>
    <property type="molecule type" value="Genomic_DNA"/>
</dbReference>
<evidence type="ECO:0000313" key="2">
    <source>
        <dbReference type="EMBL" id="KAJ7732453.1"/>
    </source>
</evidence>
<feature type="region of interest" description="Disordered" evidence="1">
    <location>
        <begin position="84"/>
        <end position="140"/>
    </location>
</feature>
<feature type="compositionally biased region" description="Gly residues" evidence="1">
    <location>
        <begin position="88"/>
        <end position="97"/>
    </location>
</feature>
<name>A0AAD7I299_9AGAR</name>
<organism evidence="2 3">
    <name type="scientific">Mycena metata</name>
    <dbReference type="NCBI Taxonomy" id="1033252"/>
    <lineage>
        <taxon>Eukaryota</taxon>
        <taxon>Fungi</taxon>
        <taxon>Dikarya</taxon>
        <taxon>Basidiomycota</taxon>
        <taxon>Agaricomycotina</taxon>
        <taxon>Agaricomycetes</taxon>
        <taxon>Agaricomycetidae</taxon>
        <taxon>Agaricales</taxon>
        <taxon>Marasmiineae</taxon>
        <taxon>Mycenaceae</taxon>
        <taxon>Mycena</taxon>
    </lineage>
</organism>
<accession>A0AAD7I299</accession>
<evidence type="ECO:0000313" key="3">
    <source>
        <dbReference type="Proteomes" id="UP001215598"/>
    </source>
</evidence>
<sequence>MCDASNAVSITTLAYPGSPALAEEAFDNVVDYVEGFVDTGCADSGRQTSAQRVSTDLCGPRWTSTDLSISTDTKPFKQALDQRWAASGNGGHGGVVQRGGEVADRSASVGELRGRAGGKGRHSLGDGRSAKGRVTSAQLC</sequence>
<dbReference type="Proteomes" id="UP001215598">
    <property type="component" value="Unassembled WGS sequence"/>
</dbReference>
<gene>
    <name evidence="2" type="ORF">B0H16DRAFT_1468604</name>
</gene>
<protein>
    <submittedName>
        <fullName evidence="2">Uncharacterized protein</fullName>
    </submittedName>
</protein>
<proteinExistence type="predicted"/>
<comment type="caution">
    <text evidence="2">The sequence shown here is derived from an EMBL/GenBank/DDBJ whole genome shotgun (WGS) entry which is preliminary data.</text>
</comment>
<reference evidence="2" key="1">
    <citation type="submission" date="2023-03" db="EMBL/GenBank/DDBJ databases">
        <title>Massive genome expansion in bonnet fungi (Mycena s.s.) driven by repeated elements and novel gene families across ecological guilds.</title>
        <authorList>
            <consortium name="Lawrence Berkeley National Laboratory"/>
            <person name="Harder C.B."/>
            <person name="Miyauchi S."/>
            <person name="Viragh M."/>
            <person name="Kuo A."/>
            <person name="Thoen E."/>
            <person name="Andreopoulos B."/>
            <person name="Lu D."/>
            <person name="Skrede I."/>
            <person name="Drula E."/>
            <person name="Henrissat B."/>
            <person name="Morin E."/>
            <person name="Kohler A."/>
            <person name="Barry K."/>
            <person name="LaButti K."/>
            <person name="Morin E."/>
            <person name="Salamov A."/>
            <person name="Lipzen A."/>
            <person name="Mereny Z."/>
            <person name="Hegedus B."/>
            <person name="Baldrian P."/>
            <person name="Stursova M."/>
            <person name="Weitz H."/>
            <person name="Taylor A."/>
            <person name="Grigoriev I.V."/>
            <person name="Nagy L.G."/>
            <person name="Martin F."/>
            <person name="Kauserud H."/>
        </authorList>
    </citation>
    <scope>NUCLEOTIDE SEQUENCE</scope>
    <source>
        <strain evidence="2">CBHHK182m</strain>
    </source>
</reference>
<evidence type="ECO:0000256" key="1">
    <source>
        <dbReference type="SAM" id="MobiDB-lite"/>
    </source>
</evidence>
<keyword evidence="3" id="KW-1185">Reference proteome</keyword>